<dbReference type="RefSeq" id="WP_161949186.1">
    <property type="nucleotide sequence ID" value="NZ_FOTO01000012.1"/>
</dbReference>
<evidence type="ECO:0000256" key="4">
    <source>
        <dbReference type="ARBA" id="ARBA00022801"/>
    </source>
</evidence>
<dbReference type="GO" id="GO:0046872">
    <property type="term" value="F:metal ion binding"/>
    <property type="evidence" value="ECO:0007669"/>
    <property type="project" value="UniProtKB-KW"/>
</dbReference>
<dbReference type="GO" id="GO:0006281">
    <property type="term" value="P:DNA repair"/>
    <property type="evidence" value="ECO:0007669"/>
    <property type="project" value="TreeGrafter"/>
</dbReference>
<dbReference type="GO" id="GO:0005829">
    <property type="term" value="C:cytosol"/>
    <property type="evidence" value="ECO:0007669"/>
    <property type="project" value="TreeGrafter"/>
</dbReference>
<dbReference type="PANTHER" id="PTHR43434">
    <property type="entry name" value="PHOSPHOGLYCOLATE PHOSPHATASE"/>
    <property type="match status" value="1"/>
</dbReference>
<keyword evidence="6" id="KW-0704">Schiff base</keyword>
<dbReference type="SUPFAM" id="SSF56784">
    <property type="entry name" value="HAD-like"/>
    <property type="match status" value="1"/>
</dbReference>
<keyword evidence="5" id="KW-0460">Magnesium</keyword>
<proteinExistence type="inferred from homology"/>
<organism evidence="10 11">
    <name type="scientific">Desulfomicrobium norvegicum (strain DSM 1741 / NCIMB 8310)</name>
    <name type="common">Desulfovibrio baculatus (strain Norway 4)</name>
    <name type="synonym">Desulfovibrio desulfuricans (strain Norway 4)</name>
    <dbReference type="NCBI Taxonomy" id="52561"/>
    <lineage>
        <taxon>Bacteria</taxon>
        <taxon>Pseudomonadati</taxon>
        <taxon>Thermodesulfobacteriota</taxon>
        <taxon>Desulfovibrionia</taxon>
        <taxon>Desulfovibrionales</taxon>
        <taxon>Desulfomicrobiaceae</taxon>
        <taxon>Desulfomicrobium</taxon>
    </lineage>
</organism>
<dbReference type="SFLD" id="SFLDG01135">
    <property type="entry name" value="C1.5.6:_HAD__Beta-PGM__Phospha"/>
    <property type="match status" value="1"/>
</dbReference>
<keyword evidence="3" id="KW-0479">Metal-binding</keyword>
<dbReference type="FunFam" id="1.10.150.240:FF:000006">
    <property type="entry name" value="Phosphonoacetaldehyde hydrolase"/>
    <property type="match status" value="1"/>
</dbReference>
<dbReference type="GO" id="GO:0008967">
    <property type="term" value="F:phosphoglycolate phosphatase activity"/>
    <property type="evidence" value="ECO:0007669"/>
    <property type="project" value="TreeGrafter"/>
</dbReference>
<dbReference type="Gene3D" id="1.10.150.240">
    <property type="entry name" value="Putative phosphatase, domain 2"/>
    <property type="match status" value="1"/>
</dbReference>
<dbReference type="GO" id="GO:0019700">
    <property type="term" value="P:organic phosphonate catabolic process"/>
    <property type="evidence" value="ECO:0007669"/>
    <property type="project" value="InterPro"/>
</dbReference>
<dbReference type="Proteomes" id="UP000199581">
    <property type="component" value="Unassembled WGS sequence"/>
</dbReference>
<dbReference type="InterPro" id="IPR006439">
    <property type="entry name" value="HAD-SF_hydro_IA"/>
</dbReference>
<evidence type="ECO:0000256" key="6">
    <source>
        <dbReference type="ARBA" id="ARBA00023270"/>
    </source>
</evidence>
<evidence type="ECO:0000256" key="7">
    <source>
        <dbReference type="ARBA" id="ARBA00052005"/>
    </source>
</evidence>
<dbReference type="SFLD" id="SFLDS00003">
    <property type="entry name" value="Haloacid_Dehalogenase"/>
    <property type="match status" value="1"/>
</dbReference>
<comment type="catalytic activity">
    <reaction evidence="7">
        <text>phosphonoacetaldehyde + H2O = acetaldehyde + phosphate + H(+)</text>
        <dbReference type="Rhea" id="RHEA:18905"/>
        <dbReference type="ChEBI" id="CHEBI:15343"/>
        <dbReference type="ChEBI" id="CHEBI:15377"/>
        <dbReference type="ChEBI" id="CHEBI:15378"/>
        <dbReference type="ChEBI" id="CHEBI:43474"/>
        <dbReference type="ChEBI" id="CHEBI:58383"/>
        <dbReference type="EC" id="3.11.1.1"/>
    </reaction>
</comment>
<protein>
    <recommendedName>
        <fullName evidence="9">phosphonoacetaldehyde hydrolase</fullName>
        <ecNumber evidence="9">3.11.1.1</ecNumber>
    </recommendedName>
</protein>
<dbReference type="InterPro" id="IPR023198">
    <property type="entry name" value="PGP-like_dom2"/>
</dbReference>
<comment type="cofactor">
    <cofactor evidence="1">
        <name>Mg(2+)</name>
        <dbReference type="ChEBI" id="CHEBI:18420"/>
    </cofactor>
</comment>
<dbReference type="AlphaFoldDB" id="A0A8G2F8I4"/>
<dbReference type="EMBL" id="FOTO01000012">
    <property type="protein sequence ID" value="SFM04419.1"/>
    <property type="molecule type" value="Genomic_DNA"/>
</dbReference>
<comment type="caution">
    <text evidence="10">The sequence shown here is derived from an EMBL/GenBank/DDBJ whole genome shotgun (WGS) entry which is preliminary data.</text>
</comment>
<accession>A0A8G2F8I4</accession>
<keyword evidence="11" id="KW-1185">Reference proteome</keyword>
<gene>
    <name evidence="10" type="ORF">SAMN05421830_11276</name>
</gene>
<dbReference type="Gene3D" id="3.40.50.1000">
    <property type="entry name" value="HAD superfamily/HAD-like"/>
    <property type="match status" value="1"/>
</dbReference>
<comment type="subunit">
    <text evidence="2">Homodimer.</text>
</comment>
<name>A0A8G2F8I4_DESNO</name>
<evidence type="ECO:0000256" key="2">
    <source>
        <dbReference type="ARBA" id="ARBA00011738"/>
    </source>
</evidence>
<dbReference type="InterPro" id="IPR050155">
    <property type="entry name" value="HAD-like_hydrolase_sf"/>
</dbReference>
<dbReference type="SFLD" id="SFLDG01129">
    <property type="entry name" value="C1.5:_HAD__Beta-PGM__Phosphata"/>
    <property type="match status" value="1"/>
</dbReference>
<evidence type="ECO:0000313" key="11">
    <source>
        <dbReference type="Proteomes" id="UP000199581"/>
    </source>
</evidence>
<evidence type="ECO:0000256" key="3">
    <source>
        <dbReference type="ARBA" id="ARBA00022723"/>
    </source>
</evidence>
<evidence type="ECO:0000256" key="1">
    <source>
        <dbReference type="ARBA" id="ARBA00001946"/>
    </source>
</evidence>
<evidence type="ECO:0000256" key="5">
    <source>
        <dbReference type="ARBA" id="ARBA00022842"/>
    </source>
</evidence>
<dbReference type="EC" id="3.11.1.1" evidence="9"/>
<evidence type="ECO:0000256" key="9">
    <source>
        <dbReference type="ARBA" id="ARBA00066472"/>
    </source>
</evidence>
<keyword evidence="4 10" id="KW-0378">Hydrolase</keyword>
<dbReference type="InterPro" id="IPR036412">
    <property type="entry name" value="HAD-like_sf"/>
</dbReference>
<sequence>MNHAMMECPFSSLQCVVFDWAGTTVDFGCQGPVQAFVECFAALGVEITAAEARAPMGMGKRDHVAALCALPRVAAAWRDVYGASPTQADIDRIYRRVECVMSDSVSRYSTPIPGVVETVEDMRRLRLRIGSCTGYPRSVGETLADRARQFGYAPDVLVCATDVAQGRPAPDMCREVMRKLNVTDPSRAVKVGDTVNDVLEGVQAGMWVIGVTLSGSLAGLAEDEVAGLTEAQKWMMHSRISDVLTEAGAHFTIPDVASCLPVLRNIDDNRRNNFKPRICK</sequence>
<evidence type="ECO:0000313" key="10">
    <source>
        <dbReference type="EMBL" id="SFM04419.1"/>
    </source>
</evidence>
<dbReference type="NCBIfam" id="TIGR01509">
    <property type="entry name" value="HAD-SF-IA-v3"/>
    <property type="match status" value="1"/>
</dbReference>
<dbReference type="NCBIfam" id="TIGR01422">
    <property type="entry name" value="phosphonatase"/>
    <property type="match status" value="1"/>
</dbReference>
<dbReference type="PANTHER" id="PTHR43434:SF19">
    <property type="entry name" value="PHOSPHONOACETALDEHYDE HYDROLASE"/>
    <property type="match status" value="1"/>
</dbReference>
<dbReference type="InterPro" id="IPR006323">
    <property type="entry name" value="Phosphonoacetald_hydro"/>
</dbReference>
<dbReference type="InterPro" id="IPR023214">
    <property type="entry name" value="HAD_sf"/>
</dbReference>
<dbReference type="HAMAP" id="MF_01375">
    <property type="entry name" value="PhnX"/>
    <property type="match status" value="1"/>
</dbReference>
<comment type="function">
    <text evidence="8">Involved in phosphonate degradation.</text>
</comment>
<evidence type="ECO:0000256" key="8">
    <source>
        <dbReference type="ARBA" id="ARBA00056573"/>
    </source>
</evidence>
<reference evidence="10 11" key="1">
    <citation type="submission" date="2016-10" db="EMBL/GenBank/DDBJ databases">
        <authorList>
            <person name="Varghese N."/>
            <person name="Submissions S."/>
        </authorList>
    </citation>
    <scope>NUCLEOTIDE SEQUENCE [LARGE SCALE GENOMIC DNA]</scope>
    <source>
        <strain evidence="10 11">DSM 1741</strain>
    </source>
</reference>
<dbReference type="Pfam" id="PF00702">
    <property type="entry name" value="Hydrolase"/>
    <property type="match status" value="1"/>
</dbReference>
<dbReference type="GO" id="GO:0050194">
    <property type="term" value="F:phosphonoacetaldehyde hydrolase activity"/>
    <property type="evidence" value="ECO:0007669"/>
    <property type="project" value="UniProtKB-EC"/>
</dbReference>